<feature type="domain" description="DUF4062" evidence="1">
    <location>
        <begin position="9"/>
        <end position="103"/>
    </location>
</feature>
<dbReference type="KEGG" id="bsen:DP114_04455"/>
<evidence type="ECO:0000313" key="2">
    <source>
        <dbReference type="EMBL" id="QDL12099.1"/>
    </source>
</evidence>
<name>A0A856MNS7_9CYAN</name>
<organism evidence="2 3">
    <name type="scientific">Brasilonema sennae CENA114</name>
    <dbReference type="NCBI Taxonomy" id="415709"/>
    <lineage>
        <taxon>Bacteria</taxon>
        <taxon>Bacillati</taxon>
        <taxon>Cyanobacteriota</taxon>
        <taxon>Cyanophyceae</taxon>
        <taxon>Nostocales</taxon>
        <taxon>Scytonemataceae</taxon>
        <taxon>Brasilonema</taxon>
        <taxon>Bromeliae group (in: Brasilonema)</taxon>
    </lineage>
</organism>
<protein>
    <recommendedName>
        <fullName evidence="1">DUF4062 domain-containing protein</fullName>
    </recommendedName>
</protein>
<accession>A0A856MNS7</accession>
<dbReference type="InterPro" id="IPR025139">
    <property type="entry name" value="DUF4062"/>
</dbReference>
<proteinExistence type="predicted"/>
<dbReference type="AlphaFoldDB" id="A0A856MNS7"/>
<sequence>MEQKRILRVVVASPNDVKPERDILPNIIDELNRGIAADKHLILELSRWETDTYPGFHPEGPQGLIDPILDIKNCDILIGIFWKRFGTPVTDAQSGTEHEFLCAYDSWKKNGSPEIMFYFSKKAYTPQSEEEALQ</sequence>
<gene>
    <name evidence="2" type="ORF">DP114_04455</name>
</gene>
<evidence type="ECO:0000259" key="1">
    <source>
        <dbReference type="Pfam" id="PF13271"/>
    </source>
</evidence>
<keyword evidence="3" id="KW-1185">Reference proteome</keyword>
<dbReference type="Pfam" id="PF13271">
    <property type="entry name" value="DUF4062"/>
    <property type="match status" value="1"/>
</dbReference>
<dbReference type="EMBL" id="CP030118">
    <property type="protein sequence ID" value="QDL12099.1"/>
    <property type="molecule type" value="Genomic_DNA"/>
</dbReference>
<dbReference type="Proteomes" id="UP000503129">
    <property type="component" value="Chromosome"/>
</dbReference>
<evidence type="ECO:0000313" key="3">
    <source>
        <dbReference type="Proteomes" id="UP000503129"/>
    </source>
</evidence>
<reference evidence="2 3" key="1">
    <citation type="submission" date="2018-06" db="EMBL/GenBank/DDBJ databases">
        <title>Comparative genomics of Brasilonema spp. strains.</title>
        <authorList>
            <person name="Alvarenga D.O."/>
            <person name="Fiore M.F."/>
            <person name="Varani A.M."/>
        </authorList>
    </citation>
    <scope>NUCLEOTIDE SEQUENCE [LARGE SCALE GENOMIC DNA]</scope>
    <source>
        <strain evidence="2 3">CENA114</strain>
    </source>
</reference>